<name>A0A7R8CP60_LEPSM</name>
<gene>
    <name evidence="1" type="ORF">LSAA_4572</name>
</gene>
<proteinExistence type="predicted"/>
<evidence type="ECO:0000313" key="2">
    <source>
        <dbReference type="Proteomes" id="UP000675881"/>
    </source>
</evidence>
<dbReference type="Proteomes" id="UP000675881">
    <property type="component" value="Chromosome 14"/>
</dbReference>
<evidence type="ECO:0000313" key="1">
    <source>
        <dbReference type="EMBL" id="CAF2850711.1"/>
    </source>
</evidence>
<accession>A0A7R8CP60</accession>
<protein>
    <submittedName>
        <fullName evidence="1">(salmon louse) hypothetical protein</fullName>
    </submittedName>
</protein>
<organism evidence="1 2">
    <name type="scientific">Lepeophtheirus salmonis</name>
    <name type="common">Salmon louse</name>
    <name type="synonym">Caligus salmonis</name>
    <dbReference type="NCBI Taxonomy" id="72036"/>
    <lineage>
        <taxon>Eukaryota</taxon>
        <taxon>Metazoa</taxon>
        <taxon>Ecdysozoa</taxon>
        <taxon>Arthropoda</taxon>
        <taxon>Crustacea</taxon>
        <taxon>Multicrustacea</taxon>
        <taxon>Hexanauplia</taxon>
        <taxon>Copepoda</taxon>
        <taxon>Siphonostomatoida</taxon>
        <taxon>Caligidae</taxon>
        <taxon>Lepeophtheirus</taxon>
    </lineage>
</organism>
<dbReference type="AlphaFoldDB" id="A0A7R8CP60"/>
<dbReference type="EMBL" id="HG994593">
    <property type="protein sequence ID" value="CAF2850711.1"/>
    <property type="molecule type" value="Genomic_DNA"/>
</dbReference>
<sequence>MSASIPVEESYSKDISLVRVNSFGRKYDPSPTKRSVSKNNKKWHPQRRSLMIHFLNRSIVSHRFCCLVKYFRNNHHAGAKYRQEDFIKIYVTNWLILMKICEVKKEVIDPAVRSKVSNIGLKHSAEELFPRFQPIVKALHQGKELNKEEMNMTIEYANEIYPMKFQGKSPPFQAFMFTEPVTKTMSDTEWWEPQASFMGSHVIQSKSMNEHNSNNEDDA</sequence>
<keyword evidence="2" id="KW-1185">Reference proteome</keyword>
<reference evidence="1" key="1">
    <citation type="submission" date="2021-02" db="EMBL/GenBank/DDBJ databases">
        <authorList>
            <person name="Bekaert M."/>
        </authorList>
    </citation>
    <scope>NUCLEOTIDE SEQUENCE</scope>
    <source>
        <strain evidence="1">IoA-00</strain>
    </source>
</reference>